<sequence length="354" mass="39297">KKSLVFYCLAGPFLLYHLAGPNHHQRLPRDFSSLPAIGEVSVGFVADFLSNPPLFLPFFPLFTLPLRPNKHLPPSLPFRVSLSLSLPFSLTHKRRQPRLFSVPEGGDESGDDRGGGGGPRAARRRRRRPGGQHRLRVQGRGDWRLGGGEDSAAGPIHQERVLLRLQIHNWGRVPDPHRQHKGQGHQGPDLGHRRPGKVPGCDERILQGSAGSDAGVRHHEAADVRPRGEVGGGAPCARRQLHRHHAHWQQGRPGRRPPRRHDGGRRRVRRGAGALLLRGLRIERGQRGQGLLPGAGAHLRRRVEEVAGFLRRSGQGQRRGAAGGKDRRDFGSGYGDQRAEEVVFLLFLLMIFFL</sequence>
<evidence type="ECO:0000313" key="3">
    <source>
        <dbReference type="Proteomes" id="UP001154282"/>
    </source>
</evidence>
<reference evidence="2" key="1">
    <citation type="submission" date="2022-08" db="EMBL/GenBank/DDBJ databases">
        <authorList>
            <person name="Gutierrez-Valencia J."/>
        </authorList>
    </citation>
    <scope>NUCLEOTIDE SEQUENCE</scope>
</reference>
<feature type="region of interest" description="Disordered" evidence="1">
    <location>
        <begin position="240"/>
        <end position="270"/>
    </location>
</feature>
<evidence type="ECO:0000313" key="2">
    <source>
        <dbReference type="EMBL" id="CAI0469966.1"/>
    </source>
</evidence>
<dbReference type="AlphaFoldDB" id="A0AAV0PGJ7"/>
<feature type="region of interest" description="Disordered" evidence="1">
    <location>
        <begin position="172"/>
        <end position="205"/>
    </location>
</feature>
<name>A0AAV0PGJ7_9ROSI</name>
<dbReference type="Proteomes" id="UP001154282">
    <property type="component" value="Unassembled WGS sequence"/>
</dbReference>
<gene>
    <name evidence="2" type="ORF">LITE_LOCUS38368</name>
</gene>
<keyword evidence="3" id="KW-1185">Reference proteome</keyword>
<dbReference type="EMBL" id="CAMGYJ010000009">
    <property type="protein sequence ID" value="CAI0469966.1"/>
    <property type="molecule type" value="Genomic_DNA"/>
</dbReference>
<organism evidence="2 3">
    <name type="scientific">Linum tenue</name>
    <dbReference type="NCBI Taxonomy" id="586396"/>
    <lineage>
        <taxon>Eukaryota</taxon>
        <taxon>Viridiplantae</taxon>
        <taxon>Streptophyta</taxon>
        <taxon>Embryophyta</taxon>
        <taxon>Tracheophyta</taxon>
        <taxon>Spermatophyta</taxon>
        <taxon>Magnoliopsida</taxon>
        <taxon>eudicotyledons</taxon>
        <taxon>Gunneridae</taxon>
        <taxon>Pentapetalae</taxon>
        <taxon>rosids</taxon>
        <taxon>fabids</taxon>
        <taxon>Malpighiales</taxon>
        <taxon>Linaceae</taxon>
        <taxon>Linum</taxon>
    </lineage>
</organism>
<feature type="compositionally biased region" description="Basic residues" evidence="1">
    <location>
        <begin position="121"/>
        <end position="137"/>
    </location>
</feature>
<evidence type="ECO:0000256" key="1">
    <source>
        <dbReference type="SAM" id="MobiDB-lite"/>
    </source>
</evidence>
<comment type="caution">
    <text evidence="2">The sequence shown here is derived from an EMBL/GenBank/DDBJ whole genome shotgun (WGS) entry which is preliminary data.</text>
</comment>
<accession>A0AAV0PGJ7</accession>
<protein>
    <submittedName>
        <fullName evidence="2">Uncharacterized protein</fullName>
    </submittedName>
</protein>
<feature type="region of interest" description="Disordered" evidence="1">
    <location>
        <begin position="97"/>
        <end position="155"/>
    </location>
</feature>
<feature type="non-terminal residue" evidence="2">
    <location>
        <position position="1"/>
    </location>
</feature>
<proteinExistence type="predicted"/>